<dbReference type="InterPro" id="IPR000073">
    <property type="entry name" value="AB_hydrolase_1"/>
</dbReference>
<dbReference type="PANTHER" id="PTHR43798">
    <property type="entry name" value="MONOACYLGLYCEROL LIPASE"/>
    <property type="match status" value="1"/>
</dbReference>
<evidence type="ECO:0000259" key="1">
    <source>
        <dbReference type="Pfam" id="PF12697"/>
    </source>
</evidence>
<keyword evidence="2" id="KW-0378">Hydrolase</keyword>
<reference evidence="2" key="1">
    <citation type="journal article" date="2011" name="Chem. Biol.">
        <title>Identification and characterization of the lysobactin biosynthetic gene cluster reveals mechanistic insights into an unusual termination module architecture.</title>
        <authorList>
            <person name="Hou J."/>
            <person name="Robbel L."/>
            <person name="Marahiel M.A."/>
        </authorList>
    </citation>
    <scope>NUCLEOTIDE SEQUENCE</scope>
    <source>
        <strain evidence="2">ATCC 53042</strain>
    </source>
</reference>
<sequence length="236" mass="25638">MGYESSGRPPLLLLPGLLCDEELWREQVRDLAAVADIGVADLTQDDSVVGMAARVLATAPLRFALAGLSMGGYVAFEILRQQPERVSKLALFDTSAAPDSPLRAMQRRAGLRLLDRGRFAGVTQQLLPTLVHARHVDGPVGAHVRAMAQRVGAQAYRRQQTAILQRPDSRPLLAAIDVPTLIAVGEDDQLTPPAAAEEMHRGIAGSVLERIPDCGHLPTLETPQLATELLRRWLAW</sequence>
<accession>F8TUF7</accession>
<dbReference type="InterPro" id="IPR029058">
    <property type="entry name" value="AB_hydrolase_fold"/>
</dbReference>
<feature type="domain" description="AB hydrolase-1" evidence="1">
    <location>
        <begin position="30"/>
        <end position="224"/>
    </location>
</feature>
<dbReference type="PANTHER" id="PTHR43798:SF29">
    <property type="entry name" value="AB HYDROLASE-1 DOMAIN-CONTAINING PROTEIN"/>
    <property type="match status" value="1"/>
</dbReference>
<name>F8TUF7_9GAMM</name>
<proteinExistence type="predicted"/>
<evidence type="ECO:0000313" key="2">
    <source>
        <dbReference type="EMBL" id="AEH59069.1"/>
    </source>
</evidence>
<organism evidence="2">
    <name type="scientific">Lysobacter sp. ATCC 53042</name>
    <dbReference type="NCBI Taxonomy" id="324869"/>
    <lineage>
        <taxon>Bacteria</taxon>
        <taxon>Pseudomonadati</taxon>
        <taxon>Pseudomonadota</taxon>
        <taxon>Gammaproteobacteria</taxon>
        <taxon>Lysobacterales</taxon>
        <taxon>Lysobacteraceae</taxon>
        <taxon>Lysobacter</taxon>
    </lineage>
</organism>
<dbReference type="PRINTS" id="PR00111">
    <property type="entry name" value="ABHYDROLASE"/>
</dbReference>
<dbReference type="InterPro" id="IPR050266">
    <property type="entry name" value="AB_hydrolase_sf"/>
</dbReference>
<dbReference type="AlphaFoldDB" id="F8TUF7"/>
<dbReference type="EMBL" id="JF412274">
    <property type="protein sequence ID" value="AEH59069.1"/>
    <property type="molecule type" value="Genomic_DNA"/>
</dbReference>
<dbReference type="Gene3D" id="3.40.50.1820">
    <property type="entry name" value="alpha/beta hydrolase"/>
    <property type="match status" value="1"/>
</dbReference>
<dbReference type="Pfam" id="PF12697">
    <property type="entry name" value="Abhydrolase_6"/>
    <property type="match status" value="1"/>
</dbReference>
<protein>
    <submittedName>
        <fullName evidence="2">Alpha/beta hydrolase fold protein</fullName>
    </submittedName>
</protein>
<dbReference type="SUPFAM" id="SSF53474">
    <property type="entry name" value="alpha/beta-Hydrolases"/>
    <property type="match status" value="1"/>
</dbReference>
<dbReference type="GO" id="GO:0016787">
    <property type="term" value="F:hydrolase activity"/>
    <property type="evidence" value="ECO:0007669"/>
    <property type="project" value="UniProtKB-KW"/>
</dbReference>